<feature type="transmembrane region" description="Helical" evidence="1">
    <location>
        <begin position="43"/>
        <end position="64"/>
    </location>
</feature>
<reference evidence="2 3" key="1">
    <citation type="submission" date="2020-07" db="EMBL/GenBank/DDBJ databases">
        <authorList>
            <person name="Feng H."/>
        </authorList>
    </citation>
    <scope>NUCLEOTIDE SEQUENCE [LARGE SCALE GENOMIC DNA]</scope>
    <source>
        <strain evidence="3">s-11</strain>
    </source>
</reference>
<dbReference type="AlphaFoldDB" id="A0A7W1XCX1"/>
<dbReference type="EMBL" id="JACEIP010000033">
    <property type="protein sequence ID" value="MBA4544254.1"/>
    <property type="molecule type" value="Genomic_DNA"/>
</dbReference>
<keyword evidence="1" id="KW-1133">Transmembrane helix</keyword>
<protein>
    <submittedName>
        <fullName evidence="2">Uncharacterized protein</fullName>
    </submittedName>
</protein>
<dbReference type="RefSeq" id="WP_033102193.1">
    <property type="nucleotide sequence ID" value="NZ_JACEIP010000033.1"/>
</dbReference>
<evidence type="ECO:0000256" key="1">
    <source>
        <dbReference type="SAM" id="Phobius"/>
    </source>
</evidence>
<comment type="caution">
    <text evidence="2">The sequence shown here is derived from an EMBL/GenBank/DDBJ whole genome shotgun (WGS) entry which is preliminary data.</text>
</comment>
<evidence type="ECO:0000313" key="3">
    <source>
        <dbReference type="Proteomes" id="UP000530514"/>
    </source>
</evidence>
<dbReference type="Proteomes" id="UP000530514">
    <property type="component" value="Unassembled WGS sequence"/>
</dbReference>
<keyword evidence="1" id="KW-0472">Membrane</keyword>
<organism evidence="2 3">
    <name type="scientific">Thermoactinomyces daqus</name>
    <dbReference type="NCBI Taxonomy" id="1329516"/>
    <lineage>
        <taxon>Bacteria</taxon>
        <taxon>Bacillati</taxon>
        <taxon>Bacillota</taxon>
        <taxon>Bacilli</taxon>
        <taxon>Bacillales</taxon>
        <taxon>Thermoactinomycetaceae</taxon>
        <taxon>Thermoactinomyces</taxon>
    </lineage>
</organism>
<evidence type="ECO:0000313" key="2">
    <source>
        <dbReference type="EMBL" id="MBA4544254.1"/>
    </source>
</evidence>
<keyword evidence="3" id="KW-1185">Reference proteome</keyword>
<accession>A0A7W1XCX1</accession>
<name>A0A7W1XCX1_9BACL</name>
<keyword evidence="1" id="KW-0812">Transmembrane</keyword>
<feature type="transmembrane region" description="Helical" evidence="1">
    <location>
        <begin position="71"/>
        <end position="90"/>
    </location>
</feature>
<sequence>MDVIVACVFILFVFSQPFAVSGYIEYQLIRGDTEEKRQKGFKILKINCAIVSIVAAFLLLGYFFTEDDSSYILATIFIMLLGHLYHAYPTLVRRSPTPFKDVAVPGVRSFSKKVCLVWGILLPLSWIIHKIIY</sequence>
<proteinExistence type="predicted"/>
<gene>
    <name evidence="2" type="ORF">H1164_15480</name>
</gene>